<evidence type="ECO:0000256" key="3">
    <source>
        <dbReference type="SAM" id="Phobius"/>
    </source>
</evidence>
<comment type="caution">
    <text evidence="4">The sequence shown here is derived from an EMBL/GenBank/DDBJ whole genome shotgun (WGS) entry which is preliminary data.</text>
</comment>
<dbReference type="Gene3D" id="3.10.10.10">
    <property type="entry name" value="HIV Type 1 Reverse Transcriptase, subunit A, domain 1"/>
    <property type="match status" value="1"/>
</dbReference>
<name>A0A1B5LAM5_USTVR</name>
<evidence type="ECO:0000256" key="2">
    <source>
        <dbReference type="ARBA" id="ARBA00023128"/>
    </source>
</evidence>
<sequence length="117" mass="14090">MHIVRMDIDINGWPSMNTIILYYKRNNAGYRSERQAKWFIKVDIYAVFYKIHIVKGDKYLTVFYMRFGLFEWLIIPFGLTGAPIMDFAIIYLDDVFIYTLGLREDYMGRIKDILRRL</sequence>
<organism evidence="4 5">
    <name type="scientific">Ustilaginoidea virens</name>
    <name type="common">Rice false smut fungus</name>
    <name type="synonym">Villosiclava virens</name>
    <dbReference type="NCBI Taxonomy" id="1159556"/>
    <lineage>
        <taxon>Eukaryota</taxon>
        <taxon>Fungi</taxon>
        <taxon>Dikarya</taxon>
        <taxon>Ascomycota</taxon>
        <taxon>Pezizomycotina</taxon>
        <taxon>Sordariomycetes</taxon>
        <taxon>Hypocreomycetidae</taxon>
        <taxon>Hypocreales</taxon>
        <taxon>Clavicipitaceae</taxon>
        <taxon>Ustilaginoidea</taxon>
    </lineage>
</organism>
<gene>
    <name evidence="4" type="ORF">UVI_02047580</name>
</gene>
<reference evidence="5" key="1">
    <citation type="journal article" date="2016" name="Genome Announc.">
        <title>Genome sequence of Ustilaginoidea virens IPU010, a rice pathogenic fungus causing false smut.</title>
        <authorList>
            <person name="Kumagai T."/>
            <person name="Ishii T."/>
            <person name="Terai G."/>
            <person name="Umemura M."/>
            <person name="Machida M."/>
            <person name="Asai K."/>
        </authorList>
    </citation>
    <scope>NUCLEOTIDE SEQUENCE [LARGE SCALE GENOMIC DNA]</scope>
    <source>
        <strain evidence="5">IPU010</strain>
    </source>
</reference>
<dbReference type="PANTHER" id="PTHR24559:SF444">
    <property type="entry name" value="REVERSE TRANSCRIPTASE DOMAIN-CONTAINING PROTEIN"/>
    <property type="match status" value="1"/>
</dbReference>
<evidence type="ECO:0000313" key="5">
    <source>
        <dbReference type="Proteomes" id="UP000054053"/>
    </source>
</evidence>
<accession>A0A1B5LAM5</accession>
<dbReference type="GO" id="GO:0005739">
    <property type="term" value="C:mitochondrion"/>
    <property type="evidence" value="ECO:0007669"/>
    <property type="project" value="UniProtKB-SubCell"/>
</dbReference>
<keyword evidence="3" id="KW-1133">Transmembrane helix</keyword>
<evidence type="ECO:0008006" key="6">
    <source>
        <dbReference type="Google" id="ProtNLM"/>
    </source>
</evidence>
<keyword evidence="3" id="KW-0472">Membrane</keyword>
<dbReference type="PANTHER" id="PTHR24559">
    <property type="entry name" value="TRANSPOSON TY3-I GAG-POL POLYPROTEIN"/>
    <property type="match status" value="1"/>
</dbReference>
<dbReference type="InterPro" id="IPR053134">
    <property type="entry name" value="RNA-dir_DNA_polymerase"/>
</dbReference>
<dbReference type="Proteomes" id="UP000054053">
    <property type="component" value="Unassembled WGS sequence"/>
</dbReference>
<dbReference type="SUPFAM" id="SSF56672">
    <property type="entry name" value="DNA/RNA polymerases"/>
    <property type="match status" value="1"/>
</dbReference>
<dbReference type="AlphaFoldDB" id="A0A1B5LAM5"/>
<comment type="subcellular location">
    <subcellularLocation>
        <location evidence="1">Mitochondrion</location>
    </subcellularLocation>
</comment>
<feature type="transmembrane region" description="Helical" evidence="3">
    <location>
        <begin position="69"/>
        <end position="92"/>
    </location>
</feature>
<keyword evidence="3" id="KW-0812">Transmembrane</keyword>
<evidence type="ECO:0000256" key="1">
    <source>
        <dbReference type="ARBA" id="ARBA00004173"/>
    </source>
</evidence>
<evidence type="ECO:0000313" key="4">
    <source>
        <dbReference type="EMBL" id="GAO20145.1"/>
    </source>
</evidence>
<protein>
    <recommendedName>
        <fullName evidence="6">Reverse transcriptase domain-containing protein</fullName>
    </recommendedName>
</protein>
<proteinExistence type="predicted"/>
<dbReference type="InterPro" id="IPR043502">
    <property type="entry name" value="DNA/RNA_pol_sf"/>
</dbReference>
<keyword evidence="2" id="KW-0496">Mitochondrion</keyword>
<dbReference type="EMBL" id="BBTG02000031">
    <property type="protein sequence ID" value="GAO20145.1"/>
    <property type="molecule type" value="Genomic_DNA"/>
</dbReference>